<protein>
    <recommendedName>
        <fullName evidence="3">ABC transporter permease</fullName>
    </recommendedName>
</protein>
<feature type="transmembrane region" description="Helical" evidence="1">
    <location>
        <begin position="7"/>
        <end position="30"/>
    </location>
</feature>
<dbReference type="RefSeq" id="WP_369779808.1">
    <property type="nucleotide sequence ID" value="NZ_CP165727.1"/>
</dbReference>
<feature type="transmembrane region" description="Helical" evidence="1">
    <location>
        <begin position="84"/>
        <end position="104"/>
    </location>
</feature>
<accession>A0AB39YFL1</accession>
<evidence type="ECO:0000256" key="1">
    <source>
        <dbReference type="SAM" id="Phobius"/>
    </source>
</evidence>
<evidence type="ECO:0008006" key="3">
    <source>
        <dbReference type="Google" id="ProtNLM"/>
    </source>
</evidence>
<name>A0AB39YFL1_9ACTN</name>
<reference evidence="2" key="1">
    <citation type="submission" date="2024-08" db="EMBL/GenBank/DDBJ databases">
        <authorList>
            <person name="Yu S.T."/>
        </authorList>
    </citation>
    <scope>NUCLEOTIDE SEQUENCE</scope>
    <source>
        <strain evidence="2">R33</strain>
    </source>
</reference>
<feature type="transmembrane region" description="Helical" evidence="1">
    <location>
        <begin position="42"/>
        <end position="72"/>
    </location>
</feature>
<organism evidence="2">
    <name type="scientific">Streptomyces sp. R33</name>
    <dbReference type="NCBI Taxonomy" id="3238629"/>
    <lineage>
        <taxon>Bacteria</taxon>
        <taxon>Bacillati</taxon>
        <taxon>Actinomycetota</taxon>
        <taxon>Actinomycetes</taxon>
        <taxon>Kitasatosporales</taxon>
        <taxon>Streptomycetaceae</taxon>
        <taxon>Streptomyces</taxon>
    </lineage>
</organism>
<keyword evidence="1" id="KW-0472">Membrane</keyword>
<keyword evidence="1" id="KW-1133">Transmembrane helix</keyword>
<evidence type="ECO:0000313" key="2">
    <source>
        <dbReference type="EMBL" id="XDV68259.1"/>
    </source>
</evidence>
<keyword evidence="1" id="KW-0812">Transmembrane</keyword>
<gene>
    <name evidence="2" type="ORF">AB5J51_37670</name>
</gene>
<proteinExistence type="predicted"/>
<sequence>MTGRRTLCVAGYATTAQYAAIGIVLIGLSLVTEGPPIERSDWLYSLVWLAFLSAVLGLLQAVLFATPTALIGEALARRLPGSRILWHLAPVPILPLIPAAVAYSFDGAAWQWWAYLTLLGCVPALAAGRVRVPAALFASWET</sequence>
<feature type="transmembrane region" description="Helical" evidence="1">
    <location>
        <begin position="110"/>
        <end position="128"/>
    </location>
</feature>
<dbReference type="EMBL" id="CP165727">
    <property type="protein sequence ID" value="XDV68259.1"/>
    <property type="molecule type" value="Genomic_DNA"/>
</dbReference>
<dbReference type="AlphaFoldDB" id="A0AB39YFL1"/>